<reference evidence="1" key="1">
    <citation type="submission" date="2020-08" db="EMBL/GenBank/DDBJ databases">
        <title>Multicomponent nature underlies the extraordinary mechanical properties of spider dragline silk.</title>
        <authorList>
            <person name="Kono N."/>
            <person name="Nakamura H."/>
            <person name="Mori M."/>
            <person name="Yoshida Y."/>
            <person name="Ohtoshi R."/>
            <person name="Malay A.D."/>
            <person name="Moran D.A.P."/>
            <person name="Tomita M."/>
            <person name="Numata K."/>
            <person name="Arakawa K."/>
        </authorList>
    </citation>
    <scope>NUCLEOTIDE SEQUENCE</scope>
</reference>
<keyword evidence="2" id="KW-1185">Reference proteome</keyword>
<evidence type="ECO:0000313" key="1">
    <source>
        <dbReference type="EMBL" id="GFT46839.1"/>
    </source>
</evidence>
<sequence>MFEGDQNTGIIEKWNWVHVTLWYPGKSPLWNMARMFTHYEAYPESIISGLPDAAYPGVSYIFPGLSPLQVAKTVKDISISSATNTFVESFTQVVYCSDTLTQLFDFSEITALQYSRFVYRYAEYWLTRWCTRNVYIAAEFATRPLINNFCTLPLDTMVRAFSNIMARFIYFERILTLDNAEEFGLAYAKAIEESAKRNLKGTTDSKFLSIGEGFVDFATSVLVMTPKRGWRLAMVFGEGWLLEAIMNGPFDFYITHRDY</sequence>
<gene>
    <name evidence="1" type="primary">NCL1_37627</name>
    <name evidence="1" type="ORF">NPIL_295201</name>
</gene>
<name>A0A8X6P4E7_NEPPI</name>
<protein>
    <submittedName>
        <fullName evidence="1">Uncharacterized protein</fullName>
    </submittedName>
</protein>
<evidence type="ECO:0000313" key="2">
    <source>
        <dbReference type="Proteomes" id="UP000887013"/>
    </source>
</evidence>
<comment type="caution">
    <text evidence="1">The sequence shown here is derived from an EMBL/GenBank/DDBJ whole genome shotgun (WGS) entry which is preliminary data.</text>
</comment>
<dbReference type="Proteomes" id="UP000887013">
    <property type="component" value="Unassembled WGS sequence"/>
</dbReference>
<accession>A0A8X6P4E7</accession>
<organism evidence="1 2">
    <name type="scientific">Nephila pilipes</name>
    <name type="common">Giant wood spider</name>
    <name type="synonym">Nephila maculata</name>
    <dbReference type="NCBI Taxonomy" id="299642"/>
    <lineage>
        <taxon>Eukaryota</taxon>
        <taxon>Metazoa</taxon>
        <taxon>Ecdysozoa</taxon>
        <taxon>Arthropoda</taxon>
        <taxon>Chelicerata</taxon>
        <taxon>Arachnida</taxon>
        <taxon>Araneae</taxon>
        <taxon>Araneomorphae</taxon>
        <taxon>Entelegynae</taxon>
        <taxon>Araneoidea</taxon>
        <taxon>Nephilidae</taxon>
        <taxon>Nephila</taxon>
    </lineage>
</organism>
<dbReference type="OrthoDB" id="6426344at2759"/>
<dbReference type="AlphaFoldDB" id="A0A8X6P4E7"/>
<dbReference type="EMBL" id="BMAW01111208">
    <property type="protein sequence ID" value="GFT46839.1"/>
    <property type="molecule type" value="Genomic_DNA"/>
</dbReference>
<proteinExistence type="predicted"/>